<feature type="domain" description="TRAF-type" evidence="9">
    <location>
        <begin position="22"/>
        <end position="68"/>
    </location>
</feature>
<feature type="zinc finger region" description="TRAF-type" evidence="7">
    <location>
        <begin position="82"/>
        <end position="132"/>
    </location>
</feature>
<dbReference type="WBParaSite" id="DME_0000303301-mRNA-1">
    <property type="protein sequence ID" value="DME_0000303301-mRNA-1"/>
    <property type="gene ID" value="DME_0000303301"/>
</dbReference>
<dbReference type="SMART" id="SM00061">
    <property type="entry name" value="MATH"/>
    <property type="match status" value="1"/>
</dbReference>
<accession>A0A0N4U7R0</accession>
<feature type="domain" description="MATH" evidence="8">
    <location>
        <begin position="174"/>
        <end position="323"/>
    </location>
</feature>
<dbReference type="Gene3D" id="2.60.210.10">
    <property type="entry name" value="Apoptosis, Tumor Necrosis Factor Receptor Associated Protein 2, Chain A"/>
    <property type="match status" value="1"/>
</dbReference>
<keyword evidence="12" id="KW-1185">Reference proteome</keyword>
<evidence type="ECO:0000256" key="7">
    <source>
        <dbReference type="PROSITE-ProRule" id="PRU00207"/>
    </source>
</evidence>
<dbReference type="GO" id="GO:0043122">
    <property type="term" value="P:regulation of canonical NF-kappaB signal transduction"/>
    <property type="evidence" value="ECO:0007669"/>
    <property type="project" value="TreeGrafter"/>
</dbReference>
<evidence type="ECO:0000256" key="4">
    <source>
        <dbReference type="ARBA" id="ARBA00022737"/>
    </source>
</evidence>
<evidence type="ECO:0000256" key="2">
    <source>
        <dbReference type="ARBA" id="ARBA00022490"/>
    </source>
</evidence>
<dbReference type="Gene3D" id="3.30.40.10">
    <property type="entry name" value="Zinc/RING finger domain, C3HC4 (zinc finger)"/>
    <property type="match status" value="2"/>
</dbReference>
<dbReference type="STRING" id="318479.A0A0N4U7R0"/>
<evidence type="ECO:0000313" key="11">
    <source>
        <dbReference type="Proteomes" id="UP000038040"/>
    </source>
</evidence>
<evidence type="ECO:0000256" key="5">
    <source>
        <dbReference type="ARBA" id="ARBA00022771"/>
    </source>
</evidence>
<dbReference type="CDD" id="cd00270">
    <property type="entry name" value="MATH_TRAF_C"/>
    <property type="match status" value="1"/>
</dbReference>
<reference evidence="13" key="1">
    <citation type="submission" date="2017-02" db="UniProtKB">
        <authorList>
            <consortium name="WormBaseParasite"/>
        </authorList>
    </citation>
    <scope>IDENTIFICATION</scope>
</reference>
<dbReference type="InterPro" id="IPR049342">
    <property type="entry name" value="TRAF1-6_MATH_dom"/>
</dbReference>
<dbReference type="GO" id="GO:0008270">
    <property type="term" value="F:zinc ion binding"/>
    <property type="evidence" value="ECO:0007669"/>
    <property type="project" value="UniProtKB-KW"/>
</dbReference>
<dbReference type="PROSITE" id="PS50144">
    <property type="entry name" value="MATH"/>
    <property type="match status" value="1"/>
</dbReference>
<keyword evidence="3 7" id="KW-0479">Metal-binding</keyword>
<dbReference type="InterPro" id="IPR008974">
    <property type="entry name" value="TRAF-like"/>
</dbReference>
<dbReference type="GO" id="GO:0005737">
    <property type="term" value="C:cytoplasm"/>
    <property type="evidence" value="ECO:0007669"/>
    <property type="project" value="UniProtKB-SubCell"/>
</dbReference>
<dbReference type="Pfam" id="PF02176">
    <property type="entry name" value="zf-TRAF"/>
    <property type="match status" value="2"/>
</dbReference>
<keyword evidence="6 7" id="KW-0862">Zinc</keyword>
<dbReference type="OrthoDB" id="5574452at2759"/>
<evidence type="ECO:0000256" key="6">
    <source>
        <dbReference type="ARBA" id="ARBA00022833"/>
    </source>
</evidence>
<proteinExistence type="predicted"/>
<sequence length="413" mass="47405">MYSGTFLQNSPYVAHFCHPKYHVFDCKYADVVCQRGCGQIYIKMNEQKHLNEDCDRRMGKCEFCEKEIALKGMDIHLKVIDHHSGPNPVCPDYIIDCPNNCGLKAVPREKIKQHLPVCVNAGAACPFNEFGCDYMGDTRNTSMLLFNMETIMEMLVCKMDALQRRTATLEKLYGPQTIWRIDNVKQKQNEARSGAKTMIFSPPFITGRHGYKMFLSASLYGDGPIRGQYMSVFVGIMRGEYDALLEWPFTHKVTITLMDQNPDVTNRNDISYIIKPNPLPAYKAYLDRPVSERNASFGAVKFCELEILDRYIRDDVIYIKVNVDTDSEKYEQSSEAFISQMNKKSQTKTLTSNNTVETKNKIKEIQQLLKPANQVPIEINQKPDNNWSDVITDQPKSVNYTHLYNQSSVYNPQ</sequence>
<dbReference type="PANTHER" id="PTHR10131">
    <property type="entry name" value="TNF RECEPTOR ASSOCIATED FACTOR"/>
    <property type="match status" value="1"/>
</dbReference>
<protein>
    <submittedName>
        <fullName evidence="13">TRAF-type domain-containing protein</fullName>
    </submittedName>
</protein>
<evidence type="ECO:0000313" key="13">
    <source>
        <dbReference type="WBParaSite" id="DME_0000303301-mRNA-1"/>
    </source>
</evidence>
<dbReference type="InterPro" id="IPR002083">
    <property type="entry name" value="MATH/TRAF_dom"/>
</dbReference>
<keyword evidence="5 7" id="KW-0863">Zinc-finger</keyword>
<dbReference type="FunFam" id="2.60.210.10:FF:000017">
    <property type="entry name" value="TNF receptor-associated factor"/>
    <property type="match status" value="1"/>
</dbReference>
<gene>
    <name evidence="10" type="ORF">DME_LOCUS7192</name>
</gene>
<dbReference type="Pfam" id="PF21355">
    <property type="entry name" value="TRAF-mep_MATH"/>
    <property type="match status" value="1"/>
</dbReference>
<dbReference type="PANTHER" id="PTHR10131:SF151">
    <property type="entry name" value="TNF RECEPTOR ASSOCIATED FACTOR (TRAF) HOMOLOG"/>
    <property type="match status" value="1"/>
</dbReference>
<dbReference type="AlphaFoldDB" id="A0A0N4U7R0"/>
<name>A0A0N4U7R0_DRAME</name>
<keyword evidence="4" id="KW-0677">Repeat</keyword>
<dbReference type="InterPro" id="IPR013083">
    <property type="entry name" value="Znf_RING/FYVE/PHD"/>
</dbReference>
<evidence type="ECO:0000313" key="12">
    <source>
        <dbReference type="Proteomes" id="UP000274756"/>
    </source>
</evidence>
<dbReference type="SUPFAM" id="SSF49599">
    <property type="entry name" value="TRAF domain-like"/>
    <property type="match status" value="1"/>
</dbReference>
<evidence type="ECO:0000313" key="10">
    <source>
        <dbReference type="EMBL" id="VDN57219.1"/>
    </source>
</evidence>
<dbReference type="PROSITE" id="PS50145">
    <property type="entry name" value="ZF_TRAF"/>
    <property type="match status" value="2"/>
</dbReference>
<evidence type="ECO:0000256" key="3">
    <source>
        <dbReference type="ARBA" id="ARBA00022723"/>
    </source>
</evidence>
<dbReference type="Proteomes" id="UP000274756">
    <property type="component" value="Unassembled WGS sequence"/>
</dbReference>
<keyword evidence="2" id="KW-0963">Cytoplasm</keyword>
<dbReference type="Proteomes" id="UP000038040">
    <property type="component" value="Unplaced"/>
</dbReference>
<dbReference type="InterPro" id="IPR001293">
    <property type="entry name" value="Znf_TRAF"/>
</dbReference>
<evidence type="ECO:0000259" key="8">
    <source>
        <dbReference type="PROSITE" id="PS50144"/>
    </source>
</evidence>
<evidence type="ECO:0000256" key="1">
    <source>
        <dbReference type="ARBA" id="ARBA00004496"/>
    </source>
</evidence>
<organism evidence="11 13">
    <name type="scientific">Dracunculus medinensis</name>
    <name type="common">Guinea worm</name>
    <dbReference type="NCBI Taxonomy" id="318479"/>
    <lineage>
        <taxon>Eukaryota</taxon>
        <taxon>Metazoa</taxon>
        <taxon>Ecdysozoa</taxon>
        <taxon>Nematoda</taxon>
        <taxon>Chromadorea</taxon>
        <taxon>Rhabditida</taxon>
        <taxon>Spirurina</taxon>
        <taxon>Dracunculoidea</taxon>
        <taxon>Dracunculidae</taxon>
        <taxon>Dracunculus</taxon>
    </lineage>
</organism>
<feature type="zinc finger region" description="TRAF-type" evidence="7">
    <location>
        <begin position="22"/>
        <end position="68"/>
    </location>
</feature>
<feature type="domain" description="TRAF-type" evidence="9">
    <location>
        <begin position="82"/>
        <end position="132"/>
    </location>
</feature>
<evidence type="ECO:0000259" key="9">
    <source>
        <dbReference type="PROSITE" id="PS50145"/>
    </source>
</evidence>
<reference evidence="10 12" key="2">
    <citation type="submission" date="2018-11" db="EMBL/GenBank/DDBJ databases">
        <authorList>
            <consortium name="Pathogen Informatics"/>
        </authorList>
    </citation>
    <scope>NUCLEOTIDE SEQUENCE [LARGE SCALE GENOMIC DNA]</scope>
</reference>
<dbReference type="EMBL" id="UYYG01001159">
    <property type="protein sequence ID" value="VDN57219.1"/>
    <property type="molecule type" value="Genomic_DNA"/>
</dbReference>
<comment type="subcellular location">
    <subcellularLocation>
        <location evidence="1">Cytoplasm</location>
    </subcellularLocation>
</comment>